<feature type="transmembrane region" description="Helical" evidence="1">
    <location>
        <begin position="188"/>
        <end position="210"/>
    </location>
</feature>
<keyword evidence="3" id="KW-1185">Reference proteome</keyword>
<feature type="transmembrane region" description="Helical" evidence="1">
    <location>
        <begin position="159"/>
        <end position="181"/>
    </location>
</feature>
<dbReference type="PANTHER" id="PTHR37422:SF13">
    <property type="entry name" value="LIPOPOLYSACCHARIDE BIOSYNTHESIS PROTEIN PA4999-RELATED"/>
    <property type="match status" value="1"/>
</dbReference>
<feature type="transmembrane region" description="Helical" evidence="1">
    <location>
        <begin position="367"/>
        <end position="389"/>
    </location>
</feature>
<feature type="transmembrane region" description="Helical" evidence="1">
    <location>
        <begin position="293"/>
        <end position="311"/>
    </location>
</feature>
<comment type="caution">
    <text evidence="2">The sequence shown here is derived from an EMBL/GenBank/DDBJ whole genome shotgun (WGS) entry which is preliminary data.</text>
</comment>
<accession>E2SFH3</accession>
<feature type="transmembrane region" description="Helical" evidence="1">
    <location>
        <begin position="29"/>
        <end position="50"/>
    </location>
</feature>
<feature type="transmembrane region" description="Helical" evidence="1">
    <location>
        <begin position="425"/>
        <end position="441"/>
    </location>
</feature>
<feature type="transmembrane region" description="Helical" evidence="1">
    <location>
        <begin position="271"/>
        <end position="286"/>
    </location>
</feature>
<feature type="transmembrane region" description="Helical" evidence="1">
    <location>
        <begin position="106"/>
        <end position="127"/>
    </location>
</feature>
<feature type="transmembrane region" description="Helical" evidence="1">
    <location>
        <begin position="134"/>
        <end position="153"/>
    </location>
</feature>
<dbReference type="HOGENOM" id="CLU_579815_0_0_11"/>
<protein>
    <recommendedName>
        <fullName evidence="4">O-antigen polymerase</fullName>
    </recommendedName>
</protein>
<keyword evidence="1" id="KW-0472">Membrane</keyword>
<dbReference type="RefSeq" id="WP_007079437.1">
    <property type="nucleotide sequence ID" value="NZ_CM001024.1"/>
</dbReference>
<gene>
    <name evidence="2" type="ORF">HMPREF0063_12782</name>
</gene>
<evidence type="ECO:0008006" key="4">
    <source>
        <dbReference type="Google" id="ProtNLM"/>
    </source>
</evidence>
<feature type="transmembrane region" description="Helical" evidence="1">
    <location>
        <begin position="83"/>
        <end position="100"/>
    </location>
</feature>
<name>E2SFH3_9ACTN</name>
<dbReference type="eggNOG" id="ENOG5033JYB">
    <property type="taxonomic scope" value="Bacteria"/>
</dbReference>
<feature type="transmembrane region" description="Helical" evidence="1">
    <location>
        <begin position="56"/>
        <end position="76"/>
    </location>
</feature>
<dbReference type="STRING" id="585531.HMPREF0063_12782"/>
<dbReference type="EMBL" id="ACLF03000012">
    <property type="protein sequence ID" value="EFQ82074.1"/>
    <property type="molecule type" value="Genomic_DNA"/>
</dbReference>
<evidence type="ECO:0000313" key="2">
    <source>
        <dbReference type="EMBL" id="EFQ82074.1"/>
    </source>
</evidence>
<keyword evidence="1" id="KW-1133">Transmembrane helix</keyword>
<proteinExistence type="predicted"/>
<feature type="transmembrane region" description="Helical" evidence="1">
    <location>
        <begin position="401"/>
        <end position="419"/>
    </location>
</feature>
<dbReference type="AlphaFoldDB" id="E2SFH3"/>
<dbReference type="PANTHER" id="PTHR37422">
    <property type="entry name" value="TEICHURONIC ACID BIOSYNTHESIS PROTEIN TUAE"/>
    <property type="match status" value="1"/>
</dbReference>
<dbReference type="Proteomes" id="UP000003111">
    <property type="component" value="Unassembled WGS sequence"/>
</dbReference>
<feature type="transmembrane region" description="Helical" evidence="1">
    <location>
        <begin position="222"/>
        <end position="242"/>
    </location>
</feature>
<sequence length="459" mass="48280">MLDAEVLERAVSDRAPRGPYKSRAQRGRIGGVVHALTPVLATGALLATMLPLGTRSVIGAALALGAVALLVVVMLVGLERAAVLLFLIGFALAPASSVGFSSGAEVLPLSDLVLLVGAMLLVPVLITRPFSAQALLLLAAVGFVTMATVAAIISPTPLLSLFSVARLVIGVLALPLLFAWWRPGEQMAVWLGLAYVAGASASVLEAVTIGDSIYGRYVGLTLHPNIFGLCSLLALAVIPYLLRRASRRWHGWLVLAAAVNAGGVWFSGSRAALVVLALAVVVYVLLDRSVRTALVIFGLSIPPTYFVGRAVTEGEDGNNALGRLLGNSSATPSDLDRQMLREVAVNDFTSSPIFGVGFGDPLAAHNVYLQIAAAGGILTVTFFVLVLLATLRQSFVIGRRHLLLAIPAVAYITIAPLTSLIWERYIWAVLALPFLLPVVAARSDRGVRRPPADDAASMR</sequence>
<reference evidence="2" key="1">
    <citation type="submission" date="2010-08" db="EMBL/GenBank/DDBJ databases">
        <authorList>
            <person name="Muzny D."/>
            <person name="Qin X."/>
            <person name="Buhay C."/>
            <person name="Dugan-Rocha S."/>
            <person name="Ding Y."/>
            <person name="Chen G."/>
            <person name="Hawes A."/>
            <person name="Holder M."/>
            <person name="Jhangiani S."/>
            <person name="Johnson A."/>
            <person name="Khan Z."/>
            <person name="Li Z."/>
            <person name="Liu W."/>
            <person name="Liu X."/>
            <person name="Perez L."/>
            <person name="Shen H."/>
            <person name="Wang Q."/>
            <person name="Watt J."/>
            <person name="Xi L."/>
            <person name="Xin Y."/>
            <person name="Zhou J."/>
            <person name="Deng J."/>
            <person name="Jiang H."/>
            <person name="Liu Y."/>
            <person name="Qu J."/>
            <person name="Song X.-Z."/>
            <person name="Zhang L."/>
            <person name="Villasana D."/>
            <person name="Johnson A."/>
            <person name="Liu J."/>
            <person name="Liyanage D."/>
            <person name="Lorensuhewa L."/>
            <person name="Robinson T."/>
            <person name="Song A."/>
            <person name="Song B.-B."/>
            <person name="Dinh H."/>
            <person name="Thornton R."/>
            <person name="Coyle M."/>
            <person name="Francisco L."/>
            <person name="Jackson L."/>
            <person name="Javaid M."/>
            <person name="Korchina V."/>
            <person name="Kovar C."/>
            <person name="Mata R."/>
            <person name="Mathew T."/>
            <person name="Ngo R."/>
            <person name="Nguyen L."/>
            <person name="Nguyen N."/>
            <person name="Okwuonu G."/>
            <person name="Ongeri F."/>
            <person name="Pham C."/>
            <person name="Simmons D."/>
            <person name="Wilczek-Boney K."/>
            <person name="Hale W."/>
            <person name="Jakkamsetti A."/>
            <person name="Pham P."/>
            <person name="Ruth R."/>
            <person name="San Lucas F."/>
            <person name="Warren J."/>
            <person name="Zhang J."/>
            <person name="Zhao Z."/>
            <person name="Zhou C."/>
            <person name="Zhu D."/>
            <person name="Lee S."/>
            <person name="Bess C."/>
            <person name="Blankenburg K."/>
            <person name="Forbes L."/>
            <person name="Fu Q."/>
            <person name="Gubbala S."/>
            <person name="Hirani K."/>
            <person name="Jayaseelan J.C."/>
            <person name="Lara F."/>
            <person name="Munidasa M."/>
            <person name="Palculict T."/>
            <person name="Patil S."/>
            <person name="Pu L.-L."/>
            <person name="Saada N."/>
            <person name="Tang L."/>
            <person name="Weissenberger G."/>
            <person name="Zhu Y."/>
            <person name="Hemphill L."/>
            <person name="Shang Y."/>
            <person name="Youmans B."/>
            <person name="Ayvaz T."/>
            <person name="Ross M."/>
            <person name="Santibanez J."/>
            <person name="Aqrawi P."/>
            <person name="Gross S."/>
            <person name="Joshi V."/>
            <person name="Fowler G."/>
            <person name="Nazareth L."/>
            <person name="Reid J."/>
            <person name="Worley K."/>
            <person name="Petrosino J."/>
            <person name="Highlander S."/>
            <person name="Gibbs R."/>
        </authorList>
    </citation>
    <scope>NUCLEOTIDE SEQUENCE [LARGE SCALE GENOMIC DNA]</scope>
    <source>
        <strain evidence="2">DSM 15272</strain>
    </source>
</reference>
<feature type="transmembrane region" description="Helical" evidence="1">
    <location>
        <begin position="249"/>
        <end position="265"/>
    </location>
</feature>
<organism evidence="2 3">
    <name type="scientific">Aeromicrobium marinum DSM 15272</name>
    <dbReference type="NCBI Taxonomy" id="585531"/>
    <lineage>
        <taxon>Bacteria</taxon>
        <taxon>Bacillati</taxon>
        <taxon>Actinomycetota</taxon>
        <taxon>Actinomycetes</taxon>
        <taxon>Propionibacteriales</taxon>
        <taxon>Nocardioidaceae</taxon>
        <taxon>Aeromicrobium</taxon>
    </lineage>
</organism>
<evidence type="ECO:0000256" key="1">
    <source>
        <dbReference type="SAM" id="Phobius"/>
    </source>
</evidence>
<dbReference type="OrthoDB" id="4761096at2"/>
<evidence type="ECO:0000313" key="3">
    <source>
        <dbReference type="Proteomes" id="UP000003111"/>
    </source>
</evidence>
<keyword evidence="1" id="KW-0812">Transmembrane</keyword>
<dbReference type="InterPro" id="IPR051533">
    <property type="entry name" value="WaaL-like"/>
</dbReference>